<evidence type="ECO:0000256" key="9">
    <source>
        <dbReference type="ARBA" id="ARBA00022908"/>
    </source>
</evidence>
<keyword evidence="5" id="KW-0064">Aspartyl protease</keyword>
<protein>
    <recommendedName>
        <fullName evidence="14">CCHC-type domain-containing protein</fullName>
    </recommendedName>
</protein>
<dbReference type="GO" id="GO:0008270">
    <property type="term" value="F:zinc ion binding"/>
    <property type="evidence" value="ECO:0007669"/>
    <property type="project" value="UniProtKB-KW"/>
</dbReference>
<dbReference type="EMBL" id="CAJPWZ010002812">
    <property type="protein sequence ID" value="CAG2245954.1"/>
    <property type="molecule type" value="Genomic_DNA"/>
</dbReference>
<dbReference type="GO" id="GO:0006508">
    <property type="term" value="P:proteolysis"/>
    <property type="evidence" value="ECO:0007669"/>
    <property type="project" value="UniProtKB-KW"/>
</dbReference>
<proteinExistence type="predicted"/>
<keyword evidence="9" id="KW-0229">DNA integration</keyword>
<dbReference type="AlphaFoldDB" id="A0A8S3UXM5"/>
<feature type="domain" description="CCHC-type" evidence="14">
    <location>
        <begin position="314"/>
        <end position="329"/>
    </location>
</feature>
<comment type="caution">
    <text evidence="15">The sequence shown here is derived from an EMBL/GenBank/DDBJ whole genome shotgun (WGS) entry which is preliminary data.</text>
</comment>
<evidence type="ECO:0000256" key="5">
    <source>
        <dbReference type="ARBA" id="ARBA00022750"/>
    </source>
</evidence>
<dbReference type="InterPro" id="IPR043502">
    <property type="entry name" value="DNA/RNA_pol_sf"/>
</dbReference>
<keyword evidence="10" id="KW-0238">DNA-binding</keyword>
<gene>
    <name evidence="15" type="ORF">MEDL_57944</name>
</gene>
<dbReference type="InterPro" id="IPR043128">
    <property type="entry name" value="Rev_trsase/Diguanyl_cyclase"/>
</dbReference>
<reference evidence="15" key="1">
    <citation type="submission" date="2021-03" db="EMBL/GenBank/DDBJ databases">
        <authorList>
            <person name="Bekaert M."/>
        </authorList>
    </citation>
    <scope>NUCLEOTIDE SEQUENCE</scope>
</reference>
<dbReference type="Pfam" id="PF17919">
    <property type="entry name" value="RT_RNaseH_2"/>
    <property type="match status" value="1"/>
</dbReference>
<dbReference type="GO" id="GO:0003723">
    <property type="term" value="F:RNA binding"/>
    <property type="evidence" value="ECO:0007669"/>
    <property type="project" value="UniProtKB-KW"/>
</dbReference>
<evidence type="ECO:0000256" key="8">
    <source>
        <dbReference type="ARBA" id="ARBA00022884"/>
    </source>
</evidence>
<keyword evidence="12" id="KW-0862">Zinc</keyword>
<feature type="compositionally biased region" description="Basic and acidic residues" evidence="13">
    <location>
        <begin position="328"/>
        <end position="337"/>
    </location>
</feature>
<evidence type="ECO:0000256" key="10">
    <source>
        <dbReference type="ARBA" id="ARBA00023125"/>
    </source>
</evidence>
<evidence type="ECO:0000313" key="15">
    <source>
        <dbReference type="EMBL" id="CAG2245954.1"/>
    </source>
</evidence>
<evidence type="ECO:0000256" key="12">
    <source>
        <dbReference type="PROSITE-ProRule" id="PRU00047"/>
    </source>
</evidence>
<accession>A0A8S3UXM5</accession>
<dbReference type="InterPro" id="IPR001878">
    <property type="entry name" value="Znf_CCHC"/>
</dbReference>
<dbReference type="Pfam" id="PF13650">
    <property type="entry name" value="Asp_protease_2"/>
    <property type="match status" value="1"/>
</dbReference>
<keyword evidence="6" id="KW-0255">Endonuclease</keyword>
<keyword evidence="16" id="KW-1185">Reference proteome</keyword>
<dbReference type="Gene3D" id="2.40.70.10">
    <property type="entry name" value="Acid Proteases"/>
    <property type="match status" value="1"/>
</dbReference>
<dbReference type="InterPro" id="IPR001969">
    <property type="entry name" value="Aspartic_peptidase_AS"/>
</dbReference>
<keyword evidence="4" id="KW-0540">Nuclease</keyword>
<dbReference type="InterPro" id="IPR036875">
    <property type="entry name" value="Znf_CCHC_sf"/>
</dbReference>
<dbReference type="PROSITE" id="PS00141">
    <property type="entry name" value="ASP_PROTEASE"/>
    <property type="match status" value="1"/>
</dbReference>
<dbReference type="FunFam" id="3.30.70.270:FF:000020">
    <property type="entry name" value="Transposon Tf2-6 polyprotein-like Protein"/>
    <property type="match status" value="1"/>
</dbReference>
<dbReference type="PANTHER" id="PTHR37984">
    <property type="entry name" value="PROTEIN CBG26694"/>
    <property type="match status" value="1"/>
</dbReference>
<sequence>MQFVGNSRFYSALIQFLIQLVDEFRVTATDFSTLDKFGYVSFNSVLETNFVTERRKKNLQKPQDKLGAYRGDNKNKNIIKPATFDGQGSWIDYKSHFEACSSINGWTDTEKGLYLAVSLRGQAQGVLGNLPTDKRQTFIELVRSLEERFSPANQTELYRTQLRERRQKASESLPELGQDIRRLANLSYPTAPNDVRETLAKEQFIDGLMSVDMRLRIKQARPADLNDAVRHAVELEAFNKAEIKREEGKGYLRATNTDVDTTDTSDKTVELLKNMQTALTDLQQEVKALQQTQGKGWFPFKGNSQFQNRKKRGCFNCGKFGHFKKDCPESSVKRERSNSQNGPEVSHEKQNGVIGVNKLANEAGMFIEAKVNGCKAKMLIDTGATVSLISKQIFDSMHSHVLSPMDREILTANGSPLVLFGKTIIDIDLNGYVCSNIAVVADLQIDGILGIDFQRNQDCVINLTRGSIWVNGRETRLHFEGQIGCYRVSVARTVQLPPRSEVMVPGTVRGPVLPNQQVGIVEPTQEFVDTNKGLLGRILVKNQEKVPLRLMNLSDETQTIHEGTIVGQLSPVEEIIVSEPIEYLGHIISEDGVATDKKKLEIVQNWPTPSNVSDVRSFLGFCSYYRRFVEGFAAIAKPLHKLTEKNKKYDWSQECNEAFLKLKMCLTTAPVLAHPDFTKPFILDTDASGTAIGAVLSQIQDDTEKLLHMVAEV</sequence>
<evidence type="ECO:0000256" key="2">
    <source>
        <dbReference type="ARBA" id="ARBA00022679"/>
    </source>
</evidence>
<evidence type="ECO:0000256" key="1">
    <source>
        <dbReference type="ARBA" id="ARBA00022670"/>
    </source>
</evidence>
<dbReference type="InterPro" id="IPR041577">
    <property type="entry name" value="RT_RNaseH_2"/>
</dbReference>
<evidence type="ECO:0000256" key="7">
    <source>
        <dbReference type="ARBA" id="ARBA00022842"/>
    </source>
</evidence>
<keyword evidence="7" id="KW-0460">Magnesium</keyword>
<organism evidence="15 16">
    <name type="scientific">Mytilus edulis</name>
    <name type="common">Blue mussel</name>
    <dbReference type="NCBI Taxonomy" id="6550"/>
    <lineage>
        <taxon>Eukaryota</taxon>
        <taxon>Metazoa</taxon>
        <taxon>Spiralia</taxon>
        <taxon>Lophotrochozoa</taxon>
        <taxon>Mollusca</taxon>
        <taxon>Bivalvia</taxon>
        <taxon>Autobranchia</taxon>
        <taxon>Pteriomorphia</taxon>
        <taxon>Mytilida</taxon>
        <taxon>Mytiloidea</taxon>
        <taxon>Mytilidae</taxon>
        <taxon>Mytilinae</taxon>
        <taxon>Mytilus</taxon>
    </lineage>
</organism>
<keyword evidence="12" id="KW-0863">Zinc-finger</keyword>
<keyword evidence="11" id="KW-0511">Multifunctional enzyme</keyword>
<dbReference type="InterPro" id="IPR021109">
    <property type="entry name" value="Peptidase_aspartic_dom_sf"/>
</dbReference>
<dbReference type="Gene3D" id="3.30.70.270">
    <property type="match status" value="1"/>
</dbReference>
<dbReference type="SUPFAM" id="SSF56672">
    <property type="entry name" value="DNA/RNA polymerases"/>
    <property type="match status" value="1"/>
</dbReference>
<evidence type="ECO:0000313" key="16">
    <source>
        <dbReference type="Proteomes" id="UP000683360"/>
    </source>
</evidence>
<dbReference type="SMART" id="SM00343">
    <property type="entry name" value="ZnF_C2HC"/>
    <property type="match status" value="1"/>
</dbReference>
<dbReference type="SUPFAM" id="SSF50630">
    <property type="entry name" value="Acid proteases"/>
    <property type="match status" value="1"/>
</dbReference>
<dbReference type="GO" id="GO:0003677">
    <property type="term" value="F:DNA binding"/>
    <property type="evidence" value="ECO:0007669"/>
    <property type="project" value="UniProtKB-KW"/>
</dbReference>
<dbReference type="PANTHER" id="PTHR37984:SF5">
    <property type="entry name" value="PROTEIN NYNRIN-LIKE"/>
    <property type="match status" value="1"/>
</dbReference>
<dbReference type="GO" id="GO:0004190">
    <property type="term" value="F:aspartic-type endopeptidase activity"/>
    <property type="evidence" value="ECO:0007669"/>
    <property type="project" value="UniProtKB-KW"/>
</dbReference>
<keyword evidence="3" id="KW-0548">Nucleotidyltransferase</keyword>
<dbReference type="Proteomes" id="UP000683360">
    <property type="component" value="Unassembled WGS sequence"/>
</dbReference>
<dbReference type="OrthoDB" id="6091153at2759"/>
<name>A0A8S3UXM5_MYTED</name>
<evidence type="ECO:0000256" key="3">
    <source>
        <dbReference type="ARBA" id="ARBA00022695"/>
    </source>
</evidence>
<evidence type="ECO:0000256" key="13">
    <source>
        <dbReference type="SAM" id="MobiDB-lite"/>
    </source>
</evidence>
<dbReference type="GO" id="GO:0015074">
    <property type="term" value="P:DNA integration"/>
    <property type="evidence" value="ECO:0007669"/>
    <property type="project" value="UniProtKB-KW"/>
</dbReference>
<dbReference type="SUPFAM" id="SSF57756">
    <property type="entry name" value="Retrovirus zinc finger-like domains"/>
    <property type="match status" value="1"/>
</dbReference>
<feature type="region of interest" description="Disordered" evidence="13">
    <location>
        <begin position="328"/>
        <end position="348"/>
    </location>
</feature>
<dbReference type="InterPro" id="IPR050951">
    <property type="entry name" value="Retrovirus_Pol_polyprotein"/>
</dbReference>
<dbReference type="PROSITE" id="PS50158">
    <property type="entry name" value="ZF_CCHC"/>
    <property type="match status" value="1"/>
</dbReference>
<keyword evidence="12" id="KW-0479">Metal-binding</keyword>
<keyword evidence="2" id="KW-0808">Transferase</keyword>
<evidence type="ECO:0000256" key="4">
    <source>
        <dbReference type="ARBA" id="ARBA00022722"/>
    </source>
</evidence>
<evidence type="ECO:0000256" key="6">
    <source>
        <dbReference type="ARBA" id="ARBA00022759"/>
    </source>
</evidence>
<keyword evidence="8" id="KW-0694">RNA-binding</keyword>
<dbReference type="Gene3D" id="4.10.60.10">
    <property type="entry name" value="Zinc finger, CCHC-type"/>
    <property type="match status" value="1"/>
</dbReference>
<keyword evidence="4" id="KW-0378">Hydrolase</keyword>
<dbReference type="CDD" id="cd00303">
    <property type="entry name" value="retropepsin_like"/>
    <property type="match status" value="1"/>
</dbReference>
<dbReference type="Pfam" id="PF00098">
    <property type="entry name" value="zf-CCHC"/>
    <property type="match status" value="1"/>
</dbReference>
<evidence type="ECO:0000259" key="14">
    <source>
        <dbReference type="PROSITE" id="PS50158"/>
    </source>
</evidence>
<keyword evidence="1" id="KW-0645">Protease</keyword>
<evidence type="ECO:0000256" key="11">
    <source>
        <dbReference type="ARBA" id="ARBA00023268"/>
    </source>
</evidence>